<evidence type="ECO:0000256" key="2">
    <source>
        <dbReference type="ARBA" id="ARBA00022555"/>
    </source>
</evidence>
<dbReference type="Proteomes" id="UP000234331">
    <property type="component" value="Unassembled WGS sequence"/>
</dbReference>
<dbReference type="NCBIfam" id="TIGR00447">
    <property type="entry name" value="pth"/>
    <property type="match status" value="1"/>
</dbReference>
<dbReference type="PANTHER" id="PTHR17224">
    <property type="entry name" value="PEPTIDYL-TRNA HYDROLASE"/>
    <property type="match status" value="1"/>
</dbReference>
<comment type="function">
    <text evidence="8">Hydrolyzes ribosome-free peptidyl-tRNAs (with 1 or more amino acids incorporated), which drop off the ribosome during protein synthesis, or as a result of ribosome stalling.</text>
</comment>
<reference evidence="11 12" key="1">
    <citation type="submission" date="2017-06" db="EMBL/GenBank/DDBJ databases">
        <authorList>
            <person name="Kim H.J."/>
            <person name="Triplett B.A."/>
        </authorList>
    </citation>
    <scope>NUCLEOTIDE SEQUENCE [LARGE SCALE GENOMIC DNA]</scope>
    <source>
        <strain evidence="11">FRACA_ARgP5</strain>
    </source>
</reference>
<organism evidence="11 12">
    <name type="scientific">Frankia canadensis</name>
    <dbReference type="NCBI Taxonomy" id="1836972"/>
    <lineage>
        <taxon>Bacteria</taxon>
        <taxon>Bacillati</taxon>
        <taxon>Actinomycetota</taxon>
        <taxon>Actinomycetes</taxon>
        <taxon>Frankiales</taxon>
        <taxon>Frankiaceae</taxon>
        <taxon>Frankia</taxon>
    </lineage>
</organism>
<evidence type="ECO:0000256" key="9">
    <source>
        <dbReference type="RuleBase" id="RU000673"/>
    </source>
</evidence>
<dbReference type="FunFam" id="3.40.50.1470:FF:000001">
    <property type="entry name" value="Peptidyl-tRNA hydrolase"/>
    <property type="match status" value="1"/>
</dbReference>
<dbReference type="GO" id="GO:0004045">
    <property type="term" value="F:peptidyl-tRNA hydrolase activity"/>
    <property type="evidence" value="ECO:0007669"/>
    <property type="project" value="UniProtKB-UniRule"/>
</dbReference>
<dbReference type="GO" id="GO:0072344">
    <property type="term" value="P:rescue of stalled ribosome"/>
    <property type="evidence" value="ECO:0007669"/>
    <property type="project" value="UniProtKB-UniRule"/>
</dbReference>
<comment type="catalytic activity">
    <reaction evidence="6 8 9">
        <text>an N-acyl-L-alpha-aminoacyl-tRNA + H2O = an N-acyl-L-amino acid + a tRNA + H(+)</text>
        <dbReference type="Rhea" id="RHEA:54448"/>
        <dbReference type="Rhea" id="RHEA-COMP:10123"/>
        <dbReference type="Rhea" id="RHEA-COMP:13883"/>
        <dbReference type="ChEBI" id="CHEBI:15377"/>
        <dbReference type="ChEBI" id="CHEBI:15378"/>
        <dbReference type="ChEBI" id="CHEBI:59874"/>
        <dbReference type="ChEBI" id="CHEBI:78442"/>
        <dbReference type="ChEBI" id="CHEBI:138191"/>
        <dbReference type="EC" id="3.1.1.29"/>
    </reaction>
</comment>
<dbReference type="PROSITE" id="PS01195">
    <property type="entry name" value="PEPT_TRNA_HYDROL_1"/>
    <property type="match status" value="1"/>
</dbReference>
<accession>A0A2I2L166</accession>
<feature type="binding site" evidence="8">
    <location>
        <position position="46"/>
    </location>
    <ligand>
        <name>tRNA</name>
        <dbReference type="ChEBI" id="CHEBI:17843"/>
    </ligand>
</feature>
<comment type="subunit">
    <text evidence="8">Monomer.</text>
</comment>
<dbReference type="InterPro" id="IPR018171">
    <property type="entry name" value="Pept_tRNA_hydro_CS"/>
</dbReference>
<name>A0A2I2L166_9ACTN</name>
<dbReference type="GO" id="GO:0000049">
    <property type="term" value="F:tRNA binding"/>
    <property type="evidence" value="ECO:0007669"/>
    <property type="project" value="UniProtKB-UniRule"/>
</dbReference>
<feature type="site" description="Stabilizes the basic form of H active site to accept a proton" evidence="8">
    <location>
        <position position="123"/>
    </location>
</feature>
<evidence type="ECO:0000313" key="12">
    <source>
        <dbReference type="Proteomes" id="UP000234331"/>
    </source>
</evidence>
<feature type="binding site" evidence="8">
    <location>
        <position position="96"/>
    </location>
    <ligand>
        <name>tRNA</name>
        <dbReference type="ChEBI" id="CHEBI:17843"/>
    </ligand>
</feature>
<comment type="function">
    <text evidence="8">Catalyzes the release of premature peptidyl moieties from peptidyl-tRNA molecules trapped in stalled 50S ribosomal subunits, and thus maintains levels of free tRNAs and 50S ribosomes.</text>
</comment>
<dbReference type="InterPro" id="IPR036416">
    <property type="entry name" value="Pept_tRNA_hydro_sf"/>
</dbReference>
<proteinExistence type="inferred from homology"/>
<keyword evidence="12" id="KW-1185">Reference proteome</keyword>
<comment type="similarity">
    <text evidence="5 8 10">Belongs to the PTH family.</text>
</comment>
<evidence type="ECO:0000256" key="10">
    <source>
        <dbReference type="RuleBase" id="RU004320"/>
    </source>
</evidence>
<gene>
    <name evidence="8 11" type="primary">pth</name>
    <name evidence="11" type="ORF">FRACA_760016</name>
</gene>
<comment type="subcellular location">
    <subcellularLocation>
        <location evidence="8">Cytoplasm</location>
    </subcellularLocation>
</comment>
<evidence type="ECO:0000256" key="7">
    <source>
        <dbReference type="ARBA" id="ARBA00050038"/>
    </source>
</evidence>
<keyword evidence="3 8" id="KW-0378">Hydrolase</keyword>
<dbReference type="HAMAP" id="MF_00083">
    <property type="entry name" value="Pept_tRNA_hydro_bact"/>
    <property type="match status" value="1"/>
</dbReference>
<feature type="site" description="Discriminates between blocked and unblocked aminoacyl-tRNA" evidence="8">
    <location>
        <position position="41"/>
    </location>
</feature>
<dbReference type="PROSITE" id="PS01196">
    <property type="entry name" value="PEPT_TRNA_HYDROL_2"/>
    <property type="match status" value="1"/>
</dbReference>
<evidence type="ECO:0000256" key="3">
    <source>
        <dbReference type="ARBA" id="ARBA00022801"/>
    </source>
</evidence>
<keyword evidence="8" id="KW-0963">Cytoplasm</keyword>
<dbReference type="GO" id="GO:0006515">
    <property type="term" value="P:protein quality control for misfolded or incompletely synthesized proteins"/>
    <property type="evidence" value="ECO:0007669"/>
    <property type="project" value="UniProtKB-UniRule"/>
</dbReference>
<dbReference type="Gene3D" id="3.40.50.1470">
    <property type="entry name" value="Peptidyl-tRNA hydrolase"/>
    <property type="match status" value="1"/>
</dbReference>
<dbReference type="EMBL" id="FZMO01000543">
    <property type="protein sequence ID" value="SNQ51607.1"/>
    <property type="molecule type" value="Genomic_DNA"/>
</dbReference>
<dbReference type="GO" id="GO:0005737">
    <property type="term" value="C:cytoplasm"/>
    <property type="evidence" value="ECO:0007669"/>
    <property type="project" value="UniProtKB-SubCell"/>
</dbReference>
<dbReference type="CDD" id="cd00462">
    <property type="entry name" value="PTH"/>
    <property type="match status" value="1"/>
</dbReference>
<keyword evidence="2 8" id="KW-0820">tRNA-binding</keyword>
<dbReference type="AlphaFoldDB" id="A0A2I2L166"/>
<evidence type="ECO:0000313" key="11">
    <source>
        <dbReference type="EMBL" id="SNQ51607.1"/>
    </source>
</evidence>
<dbReference type="PANTHER" id="PTHR17224:SF1">
    <property type="entry name" value="PEPTIDYL-TRNA HYDROLASE"/>
    <property type="match status" value="1"/>
</dbReference>
<sequence length="220" mass="23797">MEDGRVPRGRWCADEQASVGGQAMTNIPTDDGPWLVVGLGNPGPNYAGNRHNAGFMVVDLLAERAGSRLKSHRSRADVAEVRLAGARAVLARPLSFMNLSGGPVGAVRTFYKIDVSRIVVVHDELDIPFGAVRLKRGGGDNGHNGLRSISSALGSRDYLRVRVGIGRPPGRMDPADFVLRDFGTTERRELPLLLEHAADSVEMLITDGLEPAQNRYHALL</sequence>
<feature type="binding site" evidence="8">
    <location>
        <position position="98"/>
    </location>
    <ligand>
        <name>tRNA</name>
        <dbReference type="ChEBI" id="CHEBI:17843"/>
    </ligand>
</feature>
<dbReference type="InterPro" id="IPR001328">
    <property type="entry name" value="Pept_tRNA_hydro"/>
</dbReference>
<evidence type="ECO:0000256" key="6">
    <source>
        <dbReference type="ARBA" id="ARBA00048707"/>
    </source>
</evidence>
<evidence type="ECO:0000256" key="8">
    <source>
        <dbReference type="HAMAP-Rule" id="MF_00083"/>
    </source>
</evidence>
<feature type="binding site" evidence="8">
    <location>
        <position position="144"/>
    </location>
    <ligand>
        <name>tRNA</name>
        <dbReference type="ChEBI" id="CHEBI:17843"/>
    </ligand>
</feature>
<dbReference type="SUPFAM" id="SSF53178">
    <property type="entry name" value="Peptidyl-tRNA hydrolase-like"/>
    <property type="match status" value="1"/>
</dbReference>
<keyword evidence="4 8" id="KW-0694">RNA-binding</keyword>
<evidence type="ECO:0000256" key="1">
    <source>
        <dbReference type="ARBA" id="ARBA00013260"/>
    </source>
</evidence>
<dbReference type="Pfam" id="PF01195">
    <property type="entry name" value="Pept_tRNA_hydro"/>
    <property type="match status" value="1"/>
</dbReference>
<dbReference type="EC" id="3.1.1.29" evidence="1 8"/>
<protein>
    <recommendedName>
        <fullName evidence="7 8">Peptidyl-tRNA hydrolase</fullName>
        <shortName evidence="8">Pth</shortName>
        <ecNumber evidence="1 8">3.1.1.29</ecNumber>
    </recommendedName>
</protein>
<evidence type="ECO:0000256" key="5">
    <source>
        <dbReference type="ARBA" id="ARBA00038063"/>
    </source>
</evidence>
<feature type="active site" description="Proton acceptor" evidence="8">
    <location>
        <position position="51"/>
    </location>
</feature>
<evidence type="ECO:0000256" key="4">
    <source>
        <dbReference type="ARBA" id="ARBA00022884"/>
    </source>
</evidence>